<sequence length="169" mass="18652">MIECHGNRRGDRVVRTKVAILALTAMAGACAPHAERGDPVTVRYSTISGFEINPGKPFRFDTPTCRLKSADAAAMRASLARAEQPRDQEEYEQEVERRRARSPLGPIFRVEVGKPGAGLVAHIPGRVDSRRTRVPVVINDVVWQFRAEDIATMHAIAERSGCAPRLRAL</sequence>
<gene>
    <name evidence="1" type="ORF">TPR58_04185</name>
</gene>
<dbReference type="Proteomes" id="UP001427805">
    <property type="component" value="Unassembled WGS sequence"/>
</dbReference>
<keyword evidence="2" id="KW-1185">Reference proteome</keyword>
<name>A0ABV0B5E8_9SPHN</name>
<comment type="caution">
    <text evidence="1">The sequence shown here is derived from an EMBL/GenBank/DDBJ whole genome shotgun (WGS) entry which is preliminary data.</text>
</comment>
<reference evidence="1 2" key="1">
    <citation type="submission" date="2024-05" db="EMBL/GenBank/DDBJ databases">
        <title>Sphingomonas sp. HF-S3 16S ribosomal RNA gene Genome sequencing and assembly.</title>
        <authorList>
            <person name="Lee H."/>
        </authorList>
    </citation>
    <scope>NUCLEOTIDE SEQUENCE [LARGE SCALE GENOMIC DNA]</scope>
    <source>
        <strain evidence="1 2">HF-S3</strain>
    </source>
</reference>
<protein>
    <recommendedName>
        <fullName evidence="3">Lipoprotein</fullName>
    </recommendedName>
</protein>
<accession>A0ABV0B5E8</accession>
<proteinExistence type="predicted"/>
<evidence type="ECO:0008006" key="3">
    <source>
        <dbReference type="Google" id="ProtNLM"/>
    </source>
</evidence>
<dbReference type="EMBL" id="JBDIZK010000002">
    <property type="protein sequence ID" value="MEN3746355.1"/>
    <property type="molecule type" value="Genomic_DNA"/>
</dbReference>
<evidence type="ECO:0000313" key="1">
    <source>
        <dbReference type="EMBL" id="MEN3746355.1"/>
    </source>
</evidence>
<evidence type="ECO:0000313" key="2">
    <source>
        <dbReference type="Proteomes" id="UP001427805"/>
    </source>
</evidence>
<organism evidence="1 2">
    <name type="scientific">Sphingomonas rustica</name>
    <dbReference type="NCBI Taxonomy" id="3103142"/>
    <lineage>
        <taxon>Bacteria</taxon>
        <taxon>Pseudomonadati</taxon>
        <taxon>Pseudomonadota</taxon>
        <taxon>Alphaproteobacteria</taxon>
        <taxon>Sphingomonadales</taxon>
        <taxon>Sphingomonadaceae</taxon>
        <taxon>Sphingomonas</taxon>
    </lineage>
</organism>